<comment type="function">
    <text evidence="10">Probably part of an ABC transporter complex. Responsible for energy coupling to the transport system.</text>
</comment>
<dbReference type="PROSITE" id="PS00211">
    <property type="entry name" value="ABC_TRANSPORTER_1"/>
    <property type="match status" value="1"/>
</dbReference>
<dbReference type="InterPro" id="IPR003593">
    <property type="entry name" value="AAA+_ATPase"/>
</dbReference>
<evidence type="ECO:0000313" key="13">
    <source>
        <dbReference type="Proteomes" id="UP000182624"/>
    </source>
</evidence>
<evidence type="ECO:0000259" key="11">
    <source>
        <dbReference type="PROSITE" id="PS50893"/>
    </source>
</evidence>
<accession>A0A1I5R943</accession>
<keyword evidence="3" id="KW-0813">Transport</keyword>
<sequence length="493" mass="55563">MIEFENVSFNYLRTEQASVRNINLKINKGETVLLCGESGCGKTTLIRMINGLIPHFYEGRMNGSVSVAGMDTTEAELYETAKVVGSVFQNPRSQFFCVDSTSELAFGPENMGLPEEEIRERIDTTVALMKIRSLMDRSIFEMSGGEKQRIACASVDTLNPEVCVLDEPSSNLSLEAIEDLKNTLLGWKQKGRTIVVAEHRLYWLKDICDRVICLKEGKIIFDMPMKEFRNLSEEELRRHGLRSINENLSMAPIETGKMNPETITFEKLFYNYRNCDALHIDRLEIPRNEVIAVVGSNGAGKSTFSKCICGLMRGFKGYAIIGKKKQKSRNLLKSSYMVMQDVNHQLFCETVMDEVTLGMDEENRQRVVEILDKLGLKELADRHPMSLSGGQKQRVAVASALLSDKDIILFDEPSSGLDFYNMERVAELIRSLRGQKTVFVVTHDPDLVRRCATVVLRLENGQVVNTNSSGEIKDYGREKEKCYSAAVRICGQP</sequence>
<dbReference type="InterPro" id="IPR017871">
    <property type="entry name" value="ABC_transporter-like_CS"/>
</dbReference>
<comment type="similarity">
    <text evidence="2">Belongs to the ABC transporter superfamily.</text>
</comment>
<dbReference type="OrthoDB" id="501320at2"/>
<keyword evidence="6" id="KW-0547">Nucleotide-binding</keyword>
<proteinExistence type="inferred from homology"/>
<evidence type="ECO:0000313" key="12">
    <source>
        <dbReference type="EMBL" id="SFP54526.1"/>
    </source>
</evidence>
<dbReference type="CDD" id="cd03225">
    <property type="entry name" value="ABC_cobalt_CbiO_domain1"/>
    <property type="match status" value="1"/>
</dbReference>
<keyword evidence="8" id="KW-1278">Translocase</keyword>
<dbReference type="RefSeq" id="WP_022766200.1">
    <property type="nucleotide sequence ID" value="NZ_FOXO01000003.1"/>
</dbReference>
<keyword evidence="13" id="KW-1185">Reference proteome</keyword>
<dbReference type="InterPro" id="IPR015856">
    <property type="entry name" value="ABC_transpr_CbiO/EcfA_su"/>
</dbReference>
<gene>
    <name evidence="12" type="ORF">SAMN04487928_103169</name>
</gene>
<dbReference type="InterPro" id="IPR003439">
    <property type="entry name" value="ABC_transporter-like_ATP-bd"/>
</dbReference>
<dbReference type="GO" id="GO:0005524">
    <property type="term" value="F:ATP binding"/>
    <property type="evidence" value="ECO:0007669"/>
    <property type="project" value="UniProtKB-KW"/>
</dbReference>
<evidence type="ECO:0000256" key="10">
    <source>
        <dbReference type="ARBA" id="ARBA00025157"/>
    </source>
</evidence>
<evidence type="ECO:0000256" key="8">
    <source>
        <dbReference type="ARBA" id="ARBA00022967"/>
    </source>
</evidence>
<keyword evidence="5" id="KW-0677">Repeat</keyword>
<dbReference type="PANTHER" id="PTHR43553">
    <property type="entry name" value="HEAVY METAL TRANSPORTER"/>
    <property type="match status" value="1"/>
</dbReference>
<reference evidence="13" key="1">
    <citation type="submission" date="2016-10" db="EMBL/GenBank/DDBJ databases">
        <authorList>
            <person name="Varghese N."/>
            <person name="Submissions S."/>
        </authorList>
    </citation>
    <scope>NUCLEOTIDE SEQUENCE [LARGE SCALE GENOMIC DNA]</scope>
    <source>
        <strain evidence="13">P18</strain>
    </source>
</reference>
<evidence type="ECO:0000256" key="2">
    <source>
        <dbReference type="ARBA" id="ARBA00005417"/>
    </source>
</evidence>
<evidence type="ECO:0000256" key="6">
    <source>
        <dbReference type="ARBA" id="ARBA00022741"/>
    </source>
</evidence>
<evidence type="ECO:0000256" key="3">
    <source>
        <dbReference type="ARBA" id="ARBA00022448"/>
    </source>
</evidence>
<feature type="domain" description="ABC transporter" evidence="11">
    <location>
        <begin position="263"/>
        <end position="485"/>
    </location>
</feature>
<protein>
    <submittedName>
        <fullName evidence="12">Energy-coupling factor transport system ATP-binding protein</fullName>
    </submittedName>
</protein>
<name>A0A1I5R943_9FIRM</name>
<dbReference type="Gene3D" id="3.40.50.300">
    <property type="entry name" value="P-loop containing nucleotide triphosphate hydrolases"/>
    <property type="match status" value="2"/>
</dbReference>
<dbReference type="InterPro" id="IPR027417">
    <property type="entry name" value="P-loop_NTPase"/>
</dbReference>
<organism evidence="12 13">
    <name type="scientific">Butyrivibrio proteoclasticus</name>
    <dbReference type="NCBI Taxonomy" id="43305"/>
    <lineage>
        <taxon>Bacteria</taxon>
        <taxon>Bacillati</taxon>
        <taxon>Bacillota</taxon>
        <taxon>Clostridia</taxon>
        <taxon>Lachnospirales</taxon>
        <taxon>Lachnospiraceae</taxon>
        <taxon>Butyrivibrio</taxon>
    </lineage>
</organism>
<dbReference type="GO" id="GO:0016887">
    <property type="term" value="F:ATP hydrolysis activity"/>
    <property type="evidence" value="ECO:0007669"/>
    <property type="project" value="InterPro"/>
</dbReference>
<dbReference type="PANTHER" id="PTHR43553:SF23">
    <property type="entry name" value="ABC TRANSPORTER ATP-BINDING COMPONENT"/>
    <property type="match status" value="1"/>
</dbReference>
<dbReference type="EMBL" id="FOXO01000003">
    <property type="protein sequence ID" value="SFP54526.1"/>
    <property type="molecule type" value="Genomic_DNA"/>
</dbReference>
<keyword evidence="4" id="KW-1003">Cell membrane</keyword>
<dbReference type="Pfam" id="PF00005">
    <property type="entry name" value="ABC_tran"/>
    <property type="match status" value="2"/>
</dbReference>
<dbReference type="InterPro" id="IPR050095">
    <property type="entry name" value="ECF_ABC_transporter_ATP-bd"/>
</dbReference>
<evidence type="ECO:0000256" key="7">
    <source>
        <dbReference type="ARBA" id="ARBA00022840"/>
    </source>
</evidence>
<feature type="domain" description="ABC transporter" evidence="11">
    <location>
        <begin position="2"/>
        <end position="241"/>
    </location>
</feature>
<evidence type="ECO:0000256" key="9">
    <source>
        <dbReference type="ARBA" id="ARBA00023136"/>
    </source>
</evidence>
<dbReference type="Proteomes" id="UP000182624">
    <property type="component" value="Unassembled WGS sequence"/>
</dbReference>
<evidence type="ECO:0000256" key="5">
    <source>
        <dbReference type="ARBA" id="ARBA00022737"/>
    </source>
</evidence>
<evidence type="ECO:0000256" key="1">
    <source>
        <dbReference type="ARBA" id="ARBA00004202"/>
    </source>
</evidence>
<dbReference type="GO" id="GO:0043190">
    <property type="term" value="C:ATP-binding cassette (ABC) transporter complex"/>
    <property type="evidence" value="ECO:0007669"/>
    <property type="project" value="TreeGrafter"/>
</dbReference>
<dbReference type="SMART" id="SM00382">
    <property type="entry name" value="AAA"/>
    <property type="match status" value="2"/>
</dbReference>
<keyword evidence="9" id="KW-0472">Membrane</keyword>
<dbReference type="GO" id="GO:0042626">
    <property type="term" value="F:ATPase-coupled transmembrane transporter activity"/>
    <property type="evidence" value="ECO:0007669"/>
    <property type="project" value="TreeGrafter"/>
</dbReference>
<comment type="subcellular location">
    <subcellularLocation>
        <location evidence="1">Cell membrane</location>
        <topology evidence="1">Peripheral membrane protein</topology>
    </subcellularLocation>
</comment>
<dbReference type="AlphaFoldDB" id="A0A1I5R943"/>
<dbReference type="SUPFAM" id="SSF52540">
    <property type="entry name" value="P-loop containing nucleoside triphosphate hydrolases"/>
    <property type="match status" value="2"/>
</dbReference>
<evidence type="ECO:0000256" key="4">
    <source>
        <dbReference type="ARBA" id="ARBA00022475"/>
    </source>
</evidence>
<dbReference type="PROSITE" id="PS50893">
    <property type="entry name" value="ABC_TRANSPORTER_2"/>
    <property type="match status" value="2"/>
</dbReference>
<keyword evidence="7 12" id="KW-0067">ATP-binding</keyword>